<dbReference type="InterPro" id="IPR000531">
    <property type="entry name" value="Beta-barrel_TonB"/>
</dbReference>
<accession>G0A115</accession>
<dbReference type="InterPro" id="IPR012910">
    <property type="entry name" value="Plug_dom"/>
</dbReference>
<evidence type="ECO:0000313" key="18">
    <source>
        <dbReference type="EMBL" id="AEG01271.1"/>
    </source>
</evidence>
<evidence type="ECO:0000256" key="4">
    <source>
        <dbReference type="ARBA" id="ARBA00022452"/>
    </source>
</evidence>
<comment type="similarity">
    <text evidence="2 14 15">Belongs to the TonB-dependent receptor family.</text>
</comment>
<feature type="domain" description="Secretin/TonB short N-terminal" evidence="17">
    <location>
        <begin position="53"/>
        <end position="104"/>
    </location>
</feature>
<evidence type="ECO:0000313" key="19">
    <source>
        <dbReference type="Proteomes" id="UP000008888"/>
    </source>
</evidence>
<dbReference type="SMART" id="SM00965">
    <property type="entry name" value="STN"/>
    <property type="match status" value="1"/>
</dbReference>
<dbReference type="Pfam" id="PF07715">
    <property type="entry name" value="Plug"/>
    <property type="match status" value="1"/>
</dbReference>
<keyword evidence="4 14" id="KW-1134">Transmembrane beta strand</keyword>
<dbReference type="GO" id="GO:0009279">
    <property type="term" value="C:cell outer membrane"/>
    <property type="evidence" value="ECO:0007669"/>
    <property type="project" value="UniProtKB-SubCell"/>
</dbReference>
<dbReference type="KEGG" id="mmt:Metme_2891"/>
<keyword evidence="10 15" id="KW-0798">TonB box</keyword>
<evidence type="ECO:0000256" key="6">
    <source>
        <dbReference type="ARBA" id="ARBA00022692"/>
    </source>
</evidence>
<evidence type="ECO:0000256" key="12">
    <source>
        <dbReference type="ARBA" id="ARBA00023170"/>
    </source>
</evidence>
<dbReference type="HOGENOM" id="CLU_008287_9_4_6"/>
<name>G0A115_METMM</name>
<gene>
    <name evidence="18" type="ordered locus">Metme_2891</name>
</gene>
<evidence type="ECO:0000256" key="14">
    <source>
        <dbReference type="PROSITE-ProRule" id="PRU01360"/>
    </source>
</evidence>
<evidence type="ECO:0000259" key="17">
    <source>
        <dbReference type="SMART" id="SM00965"/>
    </source>
</evidence>
<dbReference type="InterPro" id="IPR010105">
    <property type="entry name" value="TonB_sidphr_rcpt"/>
</dbReference>
<dbReference type="SUPFAM" id="SSF56935">
    <property type="entry name" value="Porins"/>
    <property type="match status" value="1"/>
</dbReference>
<evidence type="ECO:0000256" key="8">
    <source>
        <dbReference type="ARBA" id="ARBA00023004"/>
    </source>
</evidence>
<dbReference type="Gene3D" id="2.40.170.20">
    <property type="entry name" value="TonB-dependent receptor, beta-barrel domain"/>
    <property type="match status" value="1"/>
</dbReference>
<keyword evidence="5" id="KW-0410">Iron transport</keyword>
<comment type="subcellular location">
    <subcellularLocation>
        <location evidence="1 14">Cell outer membrane</location>
        <topology evidence="1 14">Multi-pass membrane protein</topology>
    </subcellularLocation>
</comment>
<dbReference type="FunFam" id="2.40.170.20:FF:000005">
    <property type="entry name" value="TonB-dependent siderophore receptor"/>
    <property type="match status" value="1"/>
</dbReference>
<reference key="2">
    <citation type="submission" date="2011-05" db="EMBL/GenBank/DDBJ databases">
        <title>Complete genome sequence of the aerobic marine methanotroph Methylomonas methanica MC09.</title>
        <authorList>
            <person name="Boden R."/>
            <person name="Cunliffe M."/>
            <person name="Scanlan J."/>
            <person name="Moussard H."/>
            <person name="Kits K.D."/>
            <person name="Klotz M."/>
            <person name="Jetten M."/>
            <person name="Vuilleumier S."/>
            <person name="Han J."/>
            <person name="Peters L."/>
            <person name="Mikhailova N."/>
            <person name="Teshima H."/>
            <person name="Tapia R."/>
            <person name="Kyrpides N."/>
            <person name="Ivanova N."/>
            <person name="Pagani I."/>
            <person name="Cheng J.-F."/>
            <person name="Goodwin L."/>
            <person name="Han C."/>
            <person name="Hauser L."/>
            <person name="Land M."/>
            <person name="Lapidus A."/>
            <person name="Lucas S."/>
            <person name="Pitluck S."/>
            <person name="Woyke T."/>
            <person name="Stein L.Y."/>
            <person name="Murrell C."/>
        </authorList>
    </citation>
    <scope>NUCLEOTIDE SEQUENCE</scope>
    <source>
        <strain>MC09</strain>
    </source>
</reference>
<dbReference type="FunFam" id="2.170.130.10:FF:000001">
    <property type="entry name" value="Catecholate siderophore TonB-dependent receptor"/>
    <property type="match status" value="1"/>
</dbReference>
<evidence type="ECO:0000256" key="7">
    <source>
        <dbReference type="ARBA" id="ARBA00022729"/>
    </source>
</evidence>
<dbReference type="GO" id="GO:0015891">
    <property type="term" value="P:siderophore transport"/>
    <property type="evidence" value="ECO:0007669"/>
    <property type="project" value="InterPro"/>
</dbReference>
<dbReference type="OrthoDB" id="127311at2"/>
<dbReference type="CDD" id="cd01347">
    <property type="entry name" value="ligand_gated_channel"/>
    <property type="match status" value="1"/>
</dbReference>
<sequence>MPNTLSTTIRACIAAAPMLISPAVQAESALRSYDIAAQPLSDALLQFSETSGIKVFFSTDLVKGVQSPSLQGSYGPQQALQKLLLGTGIVPRTTANGTVTLEKAAAVGPQSAAAATMSPVKVVGQAIYDPTDPYNPDYSLPNQTTGTKTDTPNMETPINVQVITKSVMNDQQTIKLSEVLKNVAGVVTSQGSGGVSDDIFLRGFRTSVQFRNGFRFDNHFSSLGTRQMANVERIEVTKGPAAILYGRLEPGGMINVVTKQPLAKPYYALQQQFGSFDLYRTTLDATGPITDDDTLLYRFNGSFESSGSFRELVDNERTFLAPTVTWNINPQTHVTLEMEYRHDRLGYDPQVWPFINGQYISMPRSRNLAERSLGETEEILIGLNWSHRFNDDWKIEHRFVADMLSSELVDTVANGNTLGPNNSVGRLAYITSQPWDENTYYTELNLTGHFDTGFLNHTLLVGGDYYRNDLAVSWLDATLNPINVFNPIHDDTIVSVVPESPSNRSADFFGLYAQDQITLPYGFHVMGGLRYQYVKQWDNLTGTSQPSDDAVTPRVGVLWQARDWLSVYGNYVENFGDSNVTARTQDGKPLPPQSAQQWEVGTKFEFFDGKLNATLAYFDLTKQNVQTPDRTNPIYSVAQGEVRSRGPEVDIRGELLPGWNVIATYANLDTRITKSNSDDLGSRLFAVPRNMGSLWSTYEFLHGDLKGLKFGGGLRLQDGSAGFNTPQETTGFATVDLLAAYSMKVGKSKITAQINVNNLLDKDYITSSFFTGADNRVTFGTPRSFLGSIKVEF</sequence>
<dbReference type="GO" id="GO:0015344">
    <property type="term" value="F:siderophore uptake transmembrane transporter activity"/>
    <property type="evidence" value="ECO:0007669"/>
    <property type="project" value="TreeGrafter"/>
</dbReference>
<feature type="signal peptide" evidence="16">
    <location>
        <begin position="1"/>
        <end position="26"/>
    </location>
</feature>
<dbReference type="EMBL" id="CP002738">
    <property type="protein sequence ID" value="AEG01271.1"/>
    <property type="molecule type" value="Genomic_DNA"/>
</dbReference>
<evidence type="ECO:0000256" key="1">
    <source>
        <dbReference type="ARBA" id="ARBA00004571"/>
    </source>
</evidence>
<keyword evidence="11 14" id="KW-0472">Membrane</keyword>
<dbReference type="NCBIfam" id="TIGR01783">
    <property type="entry name" value="TonB-siderophor"/>
    <property type="match status" value="1"/>
</dbReference>
<reference evidence="18 19" key="1">
    <citation type="journal article" date="2011" name="J. Bacteriol.">
        <title>Complete Genome Sequence of the Aerobic Marine Methanotroph Methylomonas methanica MC09.</title>
        <authorList>
            <person name="Boden R."/>
            <person name="Cunliffe M."/>
            <person name="Scanlan J."/>
            <person name="Moussard H."/>
            <person name="Kits K.D."/>
            <person name="Klotz M.G."/>
            <person name="Jetten M.S."/>
            <person name="Vuilleumier S."/>
            <person name="Han J."/>
            <person name="Peters L."/>
            <person name="Mikhailova N."/>
            <person name="Teshima H."/>
            <person name="Tapia R."/>
            <person name="Kyrpides N."/>
            <person name="Ivanova N."/>
            <person name="Pagani I."/>
            <person name="Cheng J.F."/>
            <person name="Goodwin L."/>
            <person name="Han C."/>
            <person name="Hauser L."/>
            <person name="Land M.L."/>
            <person name="Lapidus A."/>
            <person name="Lucas S."/>
            <person name="Pitluck S."/>
            <person name="Woyke T."/>
            <person name="Stein L."/>
            <person name="Murrell J.C."/>
        </authorList>
    </citation>
    <scope>NUCLEOTIDE SEQUENCE [LARGE SCALE GENOMIC DNA]</scope>
    <source>
        <strain evidence="18 19">MC09</strain>
    </source>
</reference>
<dbReference type="RefSeq" id="WP_013819504.1">
    <property type="nucleotide sequence ID" value="NC_015572.1"/>
</dbReference>
<dbReference type="InterPro" id="IPR037066">
    <property type="entry name" value="Plug_dom_sf"/>
</dbReference>
<dbReference type="InterPro" id="IPR011662">
    <property type="entry name" value="Secretin/TonB_short_N"/>
</dbReference>
<dbReference type="Pfam" id="PF07660">
    <property type="entry name" value="STN"/>
    <property type="match status" value="1"/>
</dbReference>
<evidence type="ECO:0000256" key="15">
    <source>
        <dbReference type="RuleBase" id="RU003357"/>
    </source>
</evidence>
<dbReference type="AlphaFoldDB" id="G0A115"/>
<dbReference type="Proteomes" id="UP000008888">
    <property type="component" value="Chromosome"/>
</dbReference>
<keyword evidence="7 16" id="KW-0732">Signal</keyword>
<keyword evidence="12 18" id="KW-0675">Receptor</keyword>
<dbReference type="PANTHER" id="PTHR32552">
    <property type="entry name" value="FERRICHROME IRON RECEPTOR-RELATED"/>
    <property type="match status" value="1"/>
</dbReference>
<dbReference type="InterPro" id="IPR036942">
    <property type="entry name" value="Beta-barrel_TonB_sf"/>
</dbReference>
<protein>
    <submittedName>
        <fullName evidence="18">TonB-dependent siderophore receptor</fullName>
    </submittedName>
</protein>
<keyword evidence="19" id="KW-1185">Reference proteome</keyword>
<dbReference type="eggNOG" id="COG4773">
    <property type="taxonomic scope" value="Bacteria"/>
</dbReference>
<dbReference type="GO" id="GO:0038023">
    <property type="term" value="F:signaling receptor activity"/>
    <property type="evidence" value="ECO:0007669"/>
    <property type="project" value="InterPro"/>
</dbReference>
<dbReference type="PANTHER" id="PTHR32552:SF68">
    <property type="entry name" value="FERRICHROME OUTER MEMBRANE TRANSPORTER_PHAGE RECEPTOR"/>
    <property type="match status" value="1"/>
</dbReference>
<feature type="chain" id="PRO_5003396298" evidence="16">
    <location>
        <begin position="27"/>
        <end position="793"/>
    </location>
</feature>
<proteinExistence type="inferred from homology"/>
<dbReference type="PROSITE" id="PS52016">
    <property type="entry name" value="TONB_DEPENDENT_REC_3"/>
    <property type="match status" value="1"/>
</dbReference>
<keyword evidence="8" id="KW-0408">Iron</keyword>
<evidence type="ECO:0000256" key="5">
    <source>
        <dbReference type="ARBA" id="ARBA00022496"/>
    </source>
</evidence>
<evidence type="ECO:0000256" key="10">
    <source>
        <dbReference type="ARBA" id="ARBA00023077"/>
    </source>
</evidence>
<dbReference type="Gene3D" id="3.55.50.30">
    <property type="match status" value="1"/>
</dbReference>
<organism evidence="18 19">
    <name type="scientific">Methylomonas methanica (strain DSM 25384 / MC09)</name>
    <dbReference type="NCBI Taxonomy" id="857087"/>
    <lineage>
        <taxon>Bacteria</taxon>
        <taxon>Pseudomonadati</taxon>
        <taxon>Pseudomonadota</taxon>
        <taxon>Gammaproteobacteria</taxon>
        <taxon>Methylococcales</taxon>
        <taxon>Methylococcaceae</taxon>
        <taxon>Methylomonas</taxon>
    </lineage>
</organism>
<evidence type="ECO:0000256" key="11">
    <source>
        <dbReference type="ARBA" id="ARBA00023136"/>
    </source>
</evidence>
<evidence type="ECO:0000256" key="9">
    <source>
        <dbReference type="ARBA" id="ARBA00023065"/>
    </source>
</evidence>
<evidence type="ECO:0000256" key="16">
    <source>
        <dbReference type="SAM" id="SignalP"/>
    </source>
</evidence>
<evidence type="ECO:0000256" key="2">
    <source>
        <dbReference type="ARBA" id="ARBA00009810"/>
    </source>
</evidence>
<dbReference type="STRING" id="857087.Metme_2891"/>
<evidence type="ECO:0000256" key="13">
    <source>
        <dbReference type="ARBA" id="ARBA00023237"/>
    </source>
</evidence>
<evidence type="ECO:0000256" key="3">
    <source>
        <dbReference type="ARBA" id="ARBA00022448"/>
    </source>
</evidence>
<reference evidence="19" key="3">
    <citation type="submission" date="2011-05" db="EMBL/GenBank/DDBJ databases">
        <title>Complete sequence of Methylomonas methanica MC09.</title>
        <authorList>
            <consortium name="US DOE Joint Genome Institute"/>
            <person name="Lucas S."/>
            <person name="Han J."/>
            <person name="Lapidus A."/>
            <person name="Cheng J.-F."/>
            <person name="Goodwin L."/>
            <person name="Pitluck S."/>
            <person name="Peters L."/>
            <person name="Mikhailova N."/>
            <person name="Teshima H."/>
            <person name="Han C."/>
            <person name="Tapia R."/>
            <person name="Land M."/>
            <person name="Hauser L."/>
            <person name="Kyrpides N."/>
            <person name="Ivanova N."/>
            <person name="Pagani I."/>
            <person name="Stein L."/>
            <person name="Woyke T."/>
        </authorList>
    </citation>
    <scope>NUCLEOTIDE SEQUENCE [LARGE SCALE GENOMIC DNA]</scope>
    <source>
        <strain evidence="19">MC09</strain>
    </source>
</reference>
<dbReference type="Pfam" id="PF00593">
    <property type="entry name" value="TonB_dep_Rec_b-barrel"/>
    <property type="match status" value="1"/>
</dbReference>
<dbReference type="Gene3D" id="2.170.130.10">
    <property type="entry name" value="TonB-dependent receptor, plug domain"/>
    <property type="match status" value="1"/>
</dbReference>
<dbReference type="InterPro" id="IPR039426">
    <property type="entry name" value="TonB-dep_rcpt-like"/>
</dbReference>
<keyword evidence="9" id="KW-0406">Ion transport</keyword>
<keyword evidence="13 14" id="KW-0998">Cell outer membrane</keyword>
<keyword evidence="6 14" id="KW-0812">Transmembrane</keyword>
<keyword evidence="3 14" id="KW-0813">Transport</keyword>